<keyword evidence="1" id="KW-0812">Transmembrane</keyword>
<feature type="transmembrane region" description="Helical" evidence="1">
    <location>
        <begin position="42"/>
        <end position="63"/>
    </location>
</feature>
<evidence type="ECO:0000313" key="3">
    <source>
        <dbReference type="Proteomes" id="UP000218288"/>
    </source>
</evidence>
<gene>
    <name evidence="2" type="ORF">MPPM_1500</name>
</gene>
<dbReference type="AlphaFoldDB" id="A0A160PCQ8"/>
<protein>
    <submittedName>
        <fullName evidence="2">Uncharacterized protein</fullName>
    </submittedName>
</protein>
<sequence>MLRLVLQEILLFSLPFLAFAAWLLFARRSPLDHAEWKPQWTRLVLAGSFIVIASLVMTGLTAPRHDGGYVLPRFEDGRLVPGHFR</sequence>
<dbReference type="InterPro" id="IPR046093">
    <property type="entry name" value="DUF6111"/>
</dbReference>
<reference evidence="2 3" key="1">
    <citation type="journal article" date="2016" name="Genome Announc.">
        <title>Complete Genome Sequence of Methylobacterium populi P-1M, Isolated from Pink-Pigmented Household Biofilm.</title>
        <authorList>
            <person name="Morohoshi T."/>
            <person name="Ikeda T."/>
        </authorList>
    </citation>
    <scope>NUCLEOTIDE SEQUENCE [LARGE SCALE GENOMIC DNA]</scope>
    <source>
        <strain evidence="2 3">P-1M</strain>
    </source>
</reference>
<keyword evidence="1" id="KW-0472">Membrane</keyword>
<dbReference type="Pfam" id="PF19606">
    <property type="entry name" value="DUF6111"/>
    <property type="match status" value="1"/>
</dbReference>
<dbReference type="OrthoDB" id="7366326at2"/>
<name>A0A160PCQ8_9HYPH</name>
<evidence type="ECO:0000313" key="2">
    <source>
        <dbReference type="EMBL" id="BAU90105.1"/>
    </source>
</evidence>
<keyword evidence="1" id="KW-1133">Transmembrane helix</keyword>
<dbReference type="Proteomes" id="UP000218288">
    <property type="component" value="Chromosome"/>
</dbReference>
<dbReference type="RefSeq" id="WP_096484498.1">
    <property type="nucleotide sequence ID" value="NZ_AP014809.1"/>
</dbReference>
<evidence type="ECO:0000256" key="1">
    <source>
        <dbReference type="SAM" id="Phobius"/>
    </source>
</evidence>
<dbReference type="EMBL" id="AP014809">
    <property type="protein sequence ID" value="BAU90105.1"/>
    <property type="molecule type" value="Genomic_DNA"/>
</dbReference>
<accession>A0A160PCQ8</accession>
<organism evidence="2 3">
    <name type="scientific">Methylorubrum populi</name>
    <dbReference type="NCBI Taxonomy" id="223967"/>
    <lineage>
        <taxon>Bacteria</taxon>
        <taxon>Pseudomonadati</taxon>
        <taxon>Pseudomonadota</taxon>
        <taxon>Alphaproteobacteria</taxon>
        <taxon>Hyphomicrobiales</taxon>
        <taxon>Methylobacteriaceae</taxon>
        <taxon>Methylorubrum</taxon>
    </lineage>
</organism>
<proteinExistence type="predicted"/>